<sequence length="436" mass="47641">MATYTPEHLANVDDETWSALVNVTEPGPISNFRARRAEQRFAAACAKAGLEVEGDSPDLVVVHDELFVRLAESGWLGLAESYMAGEWTAPDLTKVLEKLLGAGYAPRRERLAKTVPSRGTGQELPADLVQLTSEDGVSLCGGLFASGVPTTVRKATKSFVPGAGRGKEPASHFVDVTYVSAPIDVERADFPAAQERVMASLLDAALVDQGADVLEYPSSGGALAMQASARGATVDVLTSDPDHRVALDEFITLNGATNQVHPYTLPAAFPSREDWRGRYDCILSLEKLEHMGKNGRLSYLKALDRMLTVGGFIGMQTVVATDVFGPNSRAALAVLQGYLWPALRFSTPEKLHQLVDKETGLRIIGQKHFGEHYRESLRIQREVFESNLRQAAAAGYDSVFRRLWIYQFALLEALFNLGCLDAVQFTLTTRNRSGRR</sequence>
<gene>
    <name evidence="1" type="ORF">HW450_00390</name>
</gene>
<keyword evidence="1" id="KW-0808">Transferase</keyword>
<organism evidence="1 2">
    <name type="scientific">Corynebacterium hindlerae</name>
    <dbReference type="NCBI Taxonomy" id="699041"/>
    <lineage>
        <taxon>Bacteria</taxon>
        <taxon>Bacillati</taxon>
        <taxon>Actinomycetota</taxon>
        <taxon>Actinomycetes</taxon>
        <taxon>Mycobacteriales</taxon>
        <taxon>Corynebacteriaceae</taxon>
        <taxon>Corynebacterium</taxon>
    </lineage>
</organism>
<dbReference type="RefSeq" id="WP_182386084.1">
    <property type="nucleotide sequence ID" value="NZ_CP059833.1"/>
</dbReference>
<dbReference type="SUPFAM" id="SSF53335">
    <property type="entry name" value="S-adenosyl-L-methionine-dependent methyltransferases"/>
    <property type="match status" value="1"/>
</dbReference>
<keyword evidence="2" id="KW-1185">Reference proteome</keyword>
<dbReference type="GO" id="GO:0008168">
    <property type="term" value="F:methyltransferase activity"/>
    <property type="evidence" value="ECO:0007669"/>
    <property type="project" value="UniProtKB-KW"/>
</dbReference>
<dbReference type="InterPro" id="IPR029063">
    <property type="entry name" value="SAM-dependent_MTases_sf"/>
</dbReference>
<dbReference type="PANTHER" id="PTHR43667:SF2">
    <property type="entry name" value="FATTY ACID C-METHYL TRANSFERASE"/>
    <property type="match status" value="1"/>
</dbReference>
<evidence type="ECO:0000313" key="2">
    <source>
        <dbReference type="Proteomes" id="UP000515570"/>
    </source>
</evidence>
<protein>
    <submittedName>
        <fullName evidence="1">Class I SAM-dependent methyltransferase</fullName>
    </submittedName>
</protein>
<name>A0A7G5FF71_9CORY</name>
<dbReference type="Pfam" id="PF02353">
    <property type="entry name" value="CMAS"/>
    <property type="match status" value="1"/>
</dbReference>
<dbReference type="AlphaFoldDB" id="A0A7G5FF71"/>
<dbReference type="Gene3D" id="3.40.50.150">
    <property type="entry name" value="Vaccinia Virus protein VP39"/>
    <property type="match status" value="1"/>
</dbReference>
<evidence type="ECO:0000313" key="1">
    <source>
        <dbReference type="EMBL" id="QMV85262.1"/>
    </source>
</evidence>
<reference evidence="1 2" key="1">
    <citation type="submission" date="2020-07" db="EMBL/GenBank/DDBJ databases">
        <title>non toxigenic Corynebacterium sp. nov from a clinical source.</title>
        <authorList>
            <person name="Bernier A.-M."/>
            <person name="Bernard K."/>
        </authorList>
    </citation>
    <scope>NUCLEOTIDE SEQUENCE [LARGE SCALE GENOMIC DNA]</scope>
    <source>
        <strain evidence="2">NML 93-0612</strain>
    </source>
</reference>
<keyword evidence="1" id="KW-0489">Methyltransferase</keyword>
<dbReference type="PANTHER" id="PTHR43667">
    <property type="entry name" value="CYCLOPROPANE-FATTY-ACYL-PHOSPHOLIPID SYNTHASE"/>
    <property type="match status" value="1"/>
</dbReference>
<dbReference type="EMBL" id="CP059833">
    <property type="protein sequence ID" value="QMV85262.1"/>
    <property type="molecule type" value="Genomic_DNA"/>
</dbReference>
<accession>A0A7G5FF71</accession>
<proteinExistence type="predicted"/>
<dbReference type="InterPro" id="IPR050723">
    <property type="entry name" value="CFA/CMAS"/>
</dbReference>
<dbReference type="Proteomes" id="UP000515570">
    <property type="component" value="Chromosome"/>
</dbReference>
<dbReference type="GO" id="GO:0032259">
    <property type="term" value="P:methylation"/>
    <property type="evidence" value="ECO:0007669"/>
    <property type="project" value="UniProtKB-KW"/>
</dbReference>